<proteinExistence type="predicted"/>
<dbReference type="AlphaFoldDB" id="A0A6S6T8R4"/>
<gene>
    <name evidence="1" type="ORF">HELGO_WM23421</name>
</gene>
<organism evidence="1">
    <name type="scientific">uncultured Sulfurovum sp</name>
    <dbReference type="NCBI Taxonomy" id="269237"/>
    <lineage>
        <taxon>Bacteria</taxon>
        <taxon>Pseudomonadati</taxon>
        <taxon>Campylobacterota</taxon>
        <taxon>Epsilonproteobacteria</taxon>
        <taxon>Campylobacterales</taxon>
        <taxon>Sulfurovaceae</taxon>
        <taxon>Sulfurovum</taxon>
        <taxon>environmental samples</taxon>
    </lineage>
</organism>
<name>A0A6S6T8R4_9BACT</name>
<sequence>MEHVSLEQNVEIILTPQFYTFIREELDINFAYQAKQIAASLFDDYLNSSIEYQYHVTKCEGTWCFYAYDIEEIETFLEGVGIEKHRVSKIYFAQGLSSELKEPIQLSEKNVLQTVEGTVTVIPTRLMESNLSFKPLDLSTVKLTNGVSIGASKSSLIGLKESIILSSLFFILGGLFIIEGHRVTTSISDINEQLVTLIDENPTYGTSLVRKSILEKYQPIDEHERAKRQSIKEISKLLSANSQLNDLSIEKLGIKANIKTSNISISNQVLQSAKAKKFKSSKNGLNVQVEKEL</sequence>
<reference evidence="1" key="1">
    <citation type="submission" date="2020-01" db="EMBL/GenBank/DDBJ databases">
        <authorList>
            <person name="Meier V. D."/>
            <person name="Meier V D."/>
        </authorList>
    </citation>
    <scope>NUCLEOTIDE SEQUENCE</scope>
    <source>
        <strain evidence="1">HLG_WM_MAG_04</strain>
    </source>
</reference>
<accession>A0A6S6T8R4</accession>
<evidence type="ECO:0000313" key="1">
    <source>
        <dbReference type="EMBL" id="CAA6817202.1"/>
    </source>
</evidence>
<dbReference type="EMBL" id="CACVAX010000047">
    <property type="protein sequence ID" value="CAA6817202.1"/>
    <property type="molecule type" value="Genomic_DNA"/>
</dbReference>
<protein>
    <submittedName>
        <fullName evidence="1">Uncharacterized protein</fullName>
    </submittedName>
</protein>